<keyword evidence="4" id="KW-1185">Reference proteome</keyword>
<dbReference type="InterPro" id="IPR003156">
    <property type="entry name" value="DHHA1_dom"/>
</dbReference>
<name>A0A343JBK6_9CLOT</name>
<accession>A0A343JBK6</accession>
<evidence type="ECO:0000259" key="1">
    <source>
        <dbReference type="Pfam" id="PF01368"/>
    </source>
</evidence>
<dbReference type="Pfam" id="PF02272">
    <property type="entry name" value="DHHA1"/>
    <property type="match status" value="1"/>
</dbReference>
<dbReference type="GO" id="GO:0003676">
    <property type="term" value="F:nucleic acid binding"/>
    <property type="evidence" value="ECO:0007669"/>
    <property type="project" value="InterPro"/>
</dbReference>
<feature type="domain" description="DDH" evidence="1">
    <location>
        <begin position="16"/>
        <end position="160"/>
    </location>
</feature>
<dbReference type="InterPro" id="IPR051319">
    <property type="entry name" value="Oligoribo/pAp-PDE_c-di-AMP_PDE"/>
</dbReference>
<reference evidence="3 4" key="1">
    <citation type="submission" date="2016-08" db="EMBL/GenBank/DDBJ databases">
        <title>Complete Genome Sequence Of The Indigo Reducing Clostridium isatidis DSM15098.</title>
        <authorList>
            <person name="Little G.T."/>
            <person name="Minton N.P."/>
        </authorList>
    </citation>
    <scope>NUCLEOTIDE SEQUENCE [LARGE SCALE GENOMIC DNA]</scope>
    <source>
        <strain evidence="3 4">DSM 15098</strain>
    </source>
</reference>
<dbReference type="Gene3D" id="3.90.1640.10">
    <property type="entry name" value="inorganic pyrophosphatase (n-terminal core)"/>
    <property type="match status" value="1"/>
</dbReference>
<dbReference type="EMBL" id="CP016786">
    <property type="protein sequence ID" value="ASW42914.1"/>
    <property type="molecule type" value="Genomic_DNA"/>
</dbReference>
<sequence>MNSLEEISKTLIKSKKIGITYHVSPDGDAVGSALALLNGLRLLNKDAYLISKDLISENLQFLKGSSEATGKVLSPEDGTEIVVVLDCGNYDRISADLNYYKGEIINIDHHVSNDKYGNINYIDIKAAATAEVVFMLLEKLGISFEEENDDVREIATCLYTSLVTDTGAFRHSNVTSRTHLIASKLKNVGVNNMNIYQNLFDNNSFEKMKLIGKALNNIKLLFNGKVALIKIPISYGKELGIEIGDTSDIISFALQIKGIELAILIKEIENGSKVSLRSKNNFDVRKIAENLGGGGHVKAAGITLKNINLEEAEDKVFNEIEKVL</sequence>
<protein>
    <submittedName>
        <fullName evidence="3">1-pyrroline-5-carboxylate dehydrogenase</fullName>
    </submittedName>
</protein>
<gene>
    <name evidence="3" type="ORF">BEN51_05355</name>
</gene>
<dbReference type="InterPro" id="IPR038763">
    <property type="entry name" value="DHH_sf"/>
</dbReference>
<dbReference type="Proteomes" id="UP000264883">
    <property type="component" value="Chromosome"/>
</dbReference>
<proteinExistence type="predicted"/>
<dbReference type="InterPro" id="IPR001667">
    <property type="entry name" value="DDH_dom"/>
</dbReference>
<dbReference type="KEGG" id="cia:BEN51_05355"/>
<evidence type="ECO:0000313" key="4">
    <source>
        <dbReference type="Proteomes" id="UP000264883"/>
    </source>
</evidence>
<dbReference type="Gene3D" id="3.10.310.30">
    <property type="match status" value="1"/>
</dbReference>
<dbReference type="Pfam" id="PF01368">
    <property type="entry name" value="DHH"/>
    <property type="match status" value="1"/>
</dbReference>
<organism evidence="3 4">
    <name type="scientific">Clostridium isatidis</name>
    <dbReference type="NCBI Taxonomy" id="182773"/>
    <lineage>
        <taxon>Bacteria</taxon>
        <taxon>Bacillati</taxon>
        <taxon>Bacillota</taxon>
        <taxon>Clostridia</taxon>
        <taxon>Eubacteriales</taxon>
        <taxon>Clostridiaceae</taxon>
        <taxon>Clostridium</taxon>
    </lineage>
</organism>
<feature type="domain" description="DHHA1" evidence="2">
    <location>
        <begin position="238"/>
        <end position="322"/>
    </location>
</feature>
<dbReference type="PANTHER" id="PTHR47618:SF1">
    <property type="entry name" value="BIFUNCTIONAL OLIGORIBONUCLEASE AND PAP PHOSPHATASE NRNA"/>
    <property type="match status" value="1"/>
</dbReference>
<dbReference type="PANTHER" id="PTHR47618">
    <property type="entry name" value="BIFUNCTIONAL OLIGORIBONUCLEASE AND PAP PHOSPHATASE NRNA"/>
    <property type="match status" value="1"/>
</dbReference>
<evidence type="ECO:0000259" key="2">
    <source>
        <dbReference type="Pfam" id="PF02272"/>
    </source>
</evidence>
<dbReference type="OrthoDB" id="9803668at2"/>
<dbReference type="AlphaFoldDB" id="A0A343JBK6"/>
<dbReference type="SUPFAM" id="SSF64182">
    <property type="entry name" value="DHH phosphoesterases"/>
    <property type="match status" value="1"/>
</dbReference>
<evidence type="ECO:0000313" key="3">
    <source>
        <dbReference type="EMBL" id="ASW42914.1"/>
    </source>
</evidence>
<dbReference type="RefSeq" id="WP_119865054.1">
    <property type="nucleotide sequence ID" value="NZ_CP016786.1"/>
</dbReference>